<accession>A0A8K0JEY2</accession>
<name>A0A8K0JEY2_9TREE</name>
<protein>
    <submittedName>
        <fullName evidence="2">Uncharacterized protein</fullName>
    </submittedName>
</protein>
<feature type="compositionally biased region" description="Polar residues" evidence="1">
    <location>
        <begin position="15"/>
        <end position="30"/>
    </location>
</feature>
<keyword evidence="3" id="KW-1185">Reference proteome</keyword>
<organism evidence="2 3">
    <name type="scientific">Filobasidium floriforme</name>
    <dbReference type="NCBI Taxonomy" id="5210"/>
    <lineage>
        <taxon>Eukaryota</taxon>
        <taxon>Fungi</taxon>
        <taxon>Dikarya</taxon>
        <taxon>Basidiomycota</taxon>
        <taxon>Agaricomycotina</taxon>
        <taxon>Tremellomycetes</taxon>
        <taxon>Filobasidiales</taxon>
        <taxon>Filobasidiaceae</taxon>
        <taxon>Filobasidium</taxon>
    </lineage>
</organism>
<evidence type="ECO:0000256" key="1">
    <source>
        <dbReference type="SAM" id="MobiDB-lite"/>
    </source>
</evidence>
<feature type="region of interest" description="Disordered" evidence="1">
    <location>
        <begin position="1"/>
        <end position="31"/>
    </location>
</feature>
<proteinExistence type="predicted"/>
<dbReference type="AlphaFoldDB" id="A0A8K0JEY2"/>
<comment type="caution">
    <text evidence="2">The sequence shown here is derived from an EMBL/GenBank/DDBJ whole genome shotgun (WGS) entry which is preliminary data.</text>
</comment>
<gene>
    <name evidence="2" type="ORF">FFLO_06402</name>
</gene>
<dbReference type="EMBL" id="JABELV010000206">
    <property type="protein sequence ID" value="KAG7528110.1"/>
    <property type="molecule type" value="Genomic_DNA"/>
</dbReference>
<evidence type="ECO:0000313" key="3">
    <source>
        <dbReference type="Proteomes" id="UP000812966"/>
    </source>
</evidence>
<dbReference type="Proteomes" id="UP000812966">
    <property type="component" value="Unassembled WGS sequence"/>
</dbReference>
<sequence>MDPYQPDGSYYLPPSGNNPYDQQEATTGSAYGNAKTGGQFYRKDVSIFTAAPDASEFTFGSGPNTVPPASYSSQWVPSDNQAFNPNDAEALAPVTPLIEFKGLGIRMLGEMENDLDKPSLELIRGILPQCDGMAWKYGSTWHARLAFLTGLLEVRKALTDEGSAKAEYAFCVGRLERLRYMARGGINMKRGLLITRTKAEIEQELEAPFLCEVSNLDYQNDDFKLLDSDCSVGASVTDTTLLDSAYDPSLVLPVGLSELHWPSQIGNSLQNSAAPSHGRGVPDRMNNPLAWSVAEPSRKTTRLVPLRRLDFSLPVGTSEHVRIALQGLEDANLDPQSLRVIAEERKHYASLDTYIQMLVELQAIRLRLSAGSQKGAKHEYVCEGRRLWVYRCPMPNCHLVRKIRKREGHAYCEWCNKRRLCEKVALELSSTRDEESACSTGSVSRSISNPSYFFTENSLPEPRAQGKKREGLTCDRDSRAWLKENNLNRNDSGLIEQVNSALHDGLNRFTYGDASAVSSGTLGITHTDSRSTTPPMVTVSGSPDSICSDHSDIRAMNRIRQANLKIVTYAVERDPDGFMDKMAEHCLGDDV</sequence>
<reference evidence="2" key="1">
    <citation type="submission" date="2020-04" db="EMBL/GenBank/DDBJ databases">
        <title>Analysis of mating type loci in Filobasidium floriforme.</title>
        <authorList>
            <person name="Nowrousian M."/>
        </authorList>
    </citation>
    <scope>NUCLEOTIDE SEQUENCE</scope>
    <source>
        <strain evidence="2">CBS 6242</strain>
    </source>
</reference>
<evidence type="ECO:0000313" key="2">
    <source>
        <dbReference type="EMBL" id="KAG7528110.1"/>
    </source>
</evidence>